<comment type="caution">
    <text evidence="3">The sequence shown here is derived from an EMBL/GenBank/DDBJ whole genome shotgun (WGS) entry which is preliminary data.</text>
</comment>
<dbReference type="Proteomes" id="UP001165082">
    <property type="component" value="Unassembled WGS sequence"/>
</dbReference>
<accession>A0A9W6ZVP8</accession>
<feature type="transmembrane region" description="Helical" evidence="2">
    <location>
        <begin position="69"/>
        <end position="94"/>
    </location>
</feature>
<feature type="compositionally biased region" description="Basic and acidic residues" evidence="1">
    <location>
        <begin position="133"/>
        <end position="144"/>
    </location>
</feature>
<keyword evidence="2" id="KW-1133">Transmembrane helix</keyword>
<evidence type="ECO:0000313" key="4">
    <source>
        <dbReference type="Proteomes" id="UP001165082"/>
    </source>
</evidence>
<evidence type="ECO:0000256" key="2">
    <source>
        <dbReference type="SAM" id="Phobius"/>
    </source>
</evidence>
<keyword evidence="2" id="KW-0472">Membrane</keyword>
<organism evidence="3 4">
    <name type="scientific">Triparma retinervis</name>
    <dbReference type="NCBI Taxonomy" id="2557542"/>
    <lineage>
        <taxon>Eukaryota</taxon>
        <taxon>Sar</taxon>
        <taxon>Stramenopiles</taxon>
        <taxon>Ochrophyta</taxon>
        <taxon>Bolidophyceae</taxon>
        <taxon>Parmales</taxon>
        <taxon>Triparmaceae</taxon>
        <taxon>Triparma</taxon>
    </lineage>
</organism>
<dbReference type="AlphaFoldDB" id="A0A9W6ZVP8"/>
<evidence type="ECO:0000313" key="3">
    <source>
        <dbReference type="EMBL" id="GMH58222.1"/>
    </source>
</evidence>
<proteinExistence type="predicted"/>
<evidence type="ECO:0000256" key="1">
    <source>
        <dbReference type="SAM" id="MobiDB-lite"/>
    </source>
</evidence>
<keyword evidence="2" id="KW-0812">Transmembrane</keyword>
<evidence type="ECO:0008006" key="5">
    <source>
        <dbReference type="Google" id="ProtNLM"/>
    </source>
</evidence>
<dbReference type="EMBL" id="BRXZ01000946">
    <property type="protein sequence ID" value="GMH58222.1"/>
    <property type="molecule type" value="Genomic_DNA"/>
</dbReference>
<protein>
    <recommendedName>
        <fullName evidence="5">Transmembrane protein</fullName>
    </recommendedName>
</protein>
<gene>
    <name evidence="3" type="ORF">TrRE_jg9459</name>
</gene>
<feature type="region of interest" description="Disordered" evidence="1">
    <location>
        <begin position="105"/>
        <end position="173"/>
    </location>
</feature>
<reference evidence="3" key="1">
    <citation type="submission" date="2022-07" db="EMBL/GenBank/DDBJ databases">
        <title>Genome analysis of Parmales, a sister group of diatoms, reveals the evolutionary specialization of diatoms from phago-mixotrophs to photoautotrophs.</title>
        <authorList>
            <person name="Ban H."/>
            <person name="Sato S."/>
            <person name="Yoshikawa S."/>
            <person name="Kazumasa Y."/>
            <person name="Nakamura Y."/>
            <person name="Ichinomiya M."/>
            <person name="Saitoh K."/>
            <person name="Sato N."/>
            <person name="Blanc-Mathieu R."/>
            <person name="Endo H."/>
            <person name="Kuwata A."/>
            <person name="Ogata H."/>
        </authorList>
    </citation>
    <scope>NUCLEOTIDE SEQUENCE</scope>
</reference>
<sequence>MSLLVGRALLMLPRITRTAKFLSLAFADKIFEGTMTLFKPNREEITPNSDLKMELSLSSLFNSLRDNDASIQILVICLLFVGIFLLVTSIAALVSLKKSKRRLRDLESRSVPSGAAPAKPRINIPPSPPPRASGEEEKKEENDSGGKMVSSASQVTPSLRSKKQPPPPSSRRS</sequence>
<keyword evidence="4" id="KW-1185">Reference proteome</keyword>
<feature type="compositionally biased region" description="Pro residues" evidence="1">
    <location>
        <begin position="164"/>
        <end position="173"/>
    </location>
</feature>
<name>A0A9W6ZVP8_9STRA</name>